<dbReference type="GO" id="GO:0000938">
    <property type="term" value="C:GARP complex"/>
    <property type="evidence" value="ECO:0007669"/>
    <property type="project" value="InterPro"/>
</dbReference>
<accession>G8YM00</accession>
<evidence type="ECO:0000256" key="3">
    <source>
        <dbReference type="ARBA" id="ARBA00022448"/>
    </source>
</evidence>
<gene>
    <name evidence="9" type="primary">Piso0_001901</name>
    <name evidence="9" type="ORF">GNLVRS01_PISO0F00379g</name>
</gene>
<organism evidence="9 10">
    <name type="scientific">Pichia sorbitophila (strain ATCC MYA-4447 / BCRC 22081 / CBS 7064 / NBRC 10061 / NRRL Y-12695)</name>
    <name type="common">Hybrid yeast</name>
    <dbReference type="NCBI Taxonomy" id="559304"/>
    <lineage>
        <taxon>Eukaryota</taxon>
        <taxon>Fungi</taxon>
        <taxon>Dikarya</taxon>
        <taxon>Ascomycota</taxon>
        <taxon>Saccharomycotina</taxon>
        <taxon>Pichiomycetes</taxon>
        <taxon>Debaryomycetaceae</taxon>
        <taxon>Millerozyma</taxon>
    </lineage>
</organism>
<evidence type="ECO:0000256" key="2">
    <source>
        <dbReference type="ARBA" id="ARBA00009150"/>
    </source>
</evidence>
<dbReference type="EMBL" id="FO082054">
    <property type="protein sequence ID" value="CCE88396.1"/>
    <property type="molecule type" value="Genomic_DNA"/>
</dbReference>
<evidence type="ECO:0000256" key="6">
    <source>
        <dbReference type="ARBA" id="ARBA00023054"/>
    </source>
</evidence>
<evidence type="ECO:0000313" key="10">
    <source>
        <dbReference type="Proteomes" id="UP000005222"/>
    </source>
</evidence>
<keyword evidence="10" id="KW-1185">Reference proteome</keyword>
<evidence type="ECO:0000259" key="8">
    <source>
        <dbReference type="Pfam" id="PF07928"/>
    </source>
</evidence>
<sequence length="1074" mass="122067">MSSQSTSNLKPDMDPQSSMEASNSENIDLNDDLAESDEHSTSSILSQSNSHLHRRTGSSVSTRNSFDAENSYISSAYYQNFNNNYQDDKNVAFSPLGPNSIYELTIGSDISRKRHNRAAKSSIAINGGNTVVYNLNSPTVKEIPAIKLSKIKRNSEKPITDDLNPKELENEYMKFNMSYNALTEDMLQKLANSGADSKRQNKNARYMYAGDEDKELVDGKNENKNQLFDKIPKVFFDPNFRLDDPRTFKEVFGALDMNNQEASTQNEINFENNQIQEKLSNYLDMVEINLINEISKSSSHFFNAMEDIHQVKSQTSSCSYKIYQIINDLKSLEETSYNKGIKIVTDLKNKRHIESLESALLQVSSIKSIVELAKLSFNNNRVEKALKEVLLGESLVKGETNLPENDIDLKFPGSVVDLSGVSALKGLRNELSMIKRECASSYMDNFIRLLLEDVHKHSQNVANNETMRRIQALVKNEKSNLEKVNSSFRELSPEFKEELKSYVRNLALSGFMENAFSLYQERIIIEVKDIIKRNLPKYNKVNGSGDLNEDLPHRSYNSPDFKAEGSSMEPGVPQNSLSFHIKSMQSDKFYEMLICIYATLSESLRRFTTHQKLLLDLALISLGSLGIQDVNAISFDISGAINKAIEITQLRITKIMNVRSEQSANLSLDEYLKIFSLSRAYLQECELINPGYTSSGVGNSLNEWVSNHISYFLYRHQQSLLTQLVQICEKENWKDAAIDENFQQAQVFLDEIVNFSQYVETNGTEGFSGEAWSAKANFTNTSSVSPPENNPDISDNILSMRNENYRIPTLVIKTIGDIRDYLIISKIFTNKKKVIRQNLLNYFRLLNSKISQAILSAGATRTAGLKHITTKHIALCIQVAEFYFSLLSILKVIFKDVAPSESQNGPNPELNFEDMINNYKDLESVLFSKLVSIMYDRTTNHCATITTINWSEPVKYPQQCHNYMETLVKETNTVSRVLSKYLPEVKCSLILSQIFDNYKKLLVNCYCNDLGEFKDVTEKQAVLKDIDYFRVKLCELPGYGNSGQAIWQSVNSRPTIEDKQMEEVMKNNIKEEKA</sequence>
<dbReference type="STRING" id="559304.G8YM00"/>
<keyword evidence="3" id="KW-0813">Transport</keyword>
<dbReference type="GO" id="GO:0019905">
    <property type="term" value="F:syntaxin binding"/>
    <property type="evidence" value="ECO:0007669"/>
    <property type="project" value="TreeGrafter"/>
</dbReference>
<dbReference type="PANTHER" id="PTHR12965:SF0">
    <property type="entry name" value="VACUOLAR PROTEIN SORTING-ASSOCIATED PROTEIN 54"/>
    <property type="match status" value="1"/>
</dbReference>
<feature type="compositionally biased region" description="Polar residues" evidence="7">
    <location>
        <begin position="1"/>
        <end position="27"/>
    </location>
</feature>
<dbReference type="Pfam" id="PF07928">
    <property type="entry name" value="Vps54"/>
    <property type="match status" value="1"/>
</dbReference>
<evidence type="ECO:0000256" key="5">
    <source>
        <dbReference type="ARBA" id="ARBA00023034"/>
    </source>
</evidence>
<protein>
    <submittedName>
        <fullName evidence="9">Piso0_001901 protein</fullName>
    </submittedName>
</protein>
<dbReference type="PANTHER" id="PTHR12965">
    <property type="entry name" value="VACUOLAR PROTEIN SORTING 54"/>
    <property type="match status" value="1"/>
</dbReference>
<feature type="compositionally biased region" description="Polar residues" evidence="7">
    <location>
        <begin position="41"/>
        <end position="50"/>
    </location>
</feature>
<dbReference type="OrthoDB" id="10259024at2759"/>
<dbReference type="Proteomes" id="UP000005222">
    <property type="component" value="Chromosome F"/>
</dbReference>
<name>G8YM00_PICSO</name>
<dbReference type="eggNOG" id="KOG2115">
    <property type="taxonomic scope" value="Eukaryota"/>
</dbReference>
<dbReference type="GO" id="GO:0005829">
    <property type="term" value="C:cytosol"/>
    <property type="evidence" value="ECO:0007669"/>
    <property type="project" value="GOC"/>
</dbReference>
<dbReference type="AlphaFoldDB" id="G8YM00"/>
<comment type="subcellular location">
    <subcellularLocation>
        <location evidence="1">Golgi apparatus</location>
        <location evidence="1">trans-Golgi network</location>
    </subcellularLocation>
</comment>
<dbReference type="GO" id="GO:0015031">
    <property type="term" value="P:protein transport"/>
    <property type="evidence" value="ECO:0007669"/>
    <property type="project" value="UniProtKB-KW"/>
</dbReference>
<reference evidence="9 10" key="1">
    <citation type="journal article" date="2012" name="G3 (Bethesda)">
        <title>Pichia sorbitophila, an interspecies yeast hybrid reveals early steps of genome resolution following polyploidization.</title>
        <authorList>
            <person name="Leh Louis V."/>
            <person name="Despons L."/>
            <person name="Friedrich A."/>
            <person name="Martin T."/>
            <person name="Durrens P."/>
            <person name="Casaregola S."/>
            <person name="Neuveglise C."/>
            <person name="Fairhead C."/>
            <person name="Marck C."/>
            <person name="Cruz J.A."/>
            <person name="Straub M.L."/>
            <person name="Kugler V."/>
            <person name="Sacerdot C."/>
            <person name="Uzunov Z."/>
            <person name="Thierry A."/>
            <person name="Weiss S."/>
            <person name="Bleykasten C."/>
            <person name="De Montigny J."/>
            <person name="Jacques N."/>
            <person name="Jung P."/>
            <person name="Lemaire M."/>
            <person name="Mallet S."/>
            <person name="Morel G."/>
            <person name="Richard G.F."/>
            <person name="Sarkar A."/>
            <person name="Savel G."/>
            <person name="Schacherer J."/>
            <person name="Seret M.L."/>
            <person name="Talla E."/>
            <person name="Samson G."/>
            <person name="Jubin C."/>
            <person name="Poulain J."/>
            <person name="Vacherie B."/>
            <person name="Barbe V."/>
            <person name="Pelletier E."/>
            <person name="Sherman D.J."/>
            <person name="Westhof E."/>
            <person name="Weissenbach J."/>
            <person name="Baret P.V."/>
            <person name="Wincker P."/>
            <person name="Gaillardin C."/>
            <person name="Dujon B."/>
            <person name="Souciet J.L."/>
        </authorList>
    </citation>
    <scope>NUCLEOTIDE SEQUENCE [LARGE SCALE GENOMIC DNA]</scope>
    <source>
        <strain evidence="10">ATCC MYA-4447 / BCRC 22081 / CBS 7064 / NBRC 10061 / NRRL Y-12695</strain>
    </source>
</reference>
<dbReference type="GO" id="GO:0006896">
    <property type="term" value="P:Golgi to vacuole transport"/>
    <property type="evidence" value="ECO:0007669"/>
    <property type="project" value="TreeGrafter"/>
</dbReference>
<comment type="similarity">
    <text evidence="2">Belongs to the VPS54 family.</text>
</comment>
<feature type="region of interest" description="Disordered" evidence="7">
    <location>
        <begin position="1"/>
        <end position="64"/>
    </location>
</feature>
<dbReference type="OMA" id="QWSKAFE"/>
<dbReference type="HOGENOM" id="CLU_003094_0_1_1"/>
<evidence type="ECO:0000256" key="1">
    <source>
        <dbReference type="ARBA" id="ARBA00004601"/>
    </source>
</evidence>
<proteinExistence type="inferred from homology"/>
<dbReference type="InParanoid" id="G8YM00"/>
<evidence type="ECO:0000256" key="7">
    <source>
        <dbReference type="SAM" id="MobiDB-lite"/>
    </source>
</evidence>
<dbReference type="GO" id="GO:0042147">
    <property type="term" value="P:retrograde transport, endosome to Golgi"/>
    <property type="evidence" value="ECO:0007669"/>
    <property type="project" value="InterPro"/>
</dbReference>
<keyword evidence="6" id="KW-0175">Coiled coil</keyword>
<dbReference type="InterPro" id="IPR012501">
    <property type="entry name" value="Vps54_C"/>
</dbReference>
<dbReference type="FunCoup" id="G8YM00">
    <property type="interactions" value="775"/>
</dbReference>
<dbReference type="InterPro" id="IPR039745">
    <property type="entry name" value="Vps54"/>
</dbReference>
<feature type="domain" description="Vacuolar protein sorting-associated protein 54 C-terminal" evidence="8">
    <location>
        <begin position="802"/>
        <end position="937"/>
    </location>
</feature>
<keyword evidence="5" id="KW-0333">Golgi apparatus</keyword>
<keyword evidence="4" id="KW-0653">Protein transport</keyword>
<evidence type="ECO:0000256" key="4">
    <source>
        <dbReference type="ARBA" id="ARBA00022927"/>
    </source>
</evidence>
<feature type="region of interest" description="Disordered" evidence="7">
    <location>
        <begin position="542"/>
        <end position="569"/>
    </location>
</feature>
<evidence type="ECO:0000313" key="9">
    <source>
        <dbReference type="EMBL" id="CCE88396.1"/>
    </source>
</evidence>